<dbReference type="Proteomes" id="UP000789920">
    <property type="component" value="Unassembled WGS sequence"/>
</dbReference>
<protein>
    <submittedName>
        <fullName evidence="1">10385_t:CDS:1</fullName>
    </submittedName>
</protein>
<organism evidence="1 2">
    <name type="scientific">Racocetra persica</name>
    <dbReference type="NCBI Taxonomy" id="160502"/>
    <lineage>
        <taxon>Eukaryota</taxon>
        <taxon>Fungi</taxon>
        <taxon>Fungi incertae sedis</taxon>
        <taxon>Mucoromycota</taxon>
        <taxon>Glomeromycotina</taxon>
        <taxon>Glomeromycetes</taxon>
        <taxon>Diversisporales</taxon>
        <taxon>Gigasporaceae</taxon>
        <taxon>Racocetra</taxon>
    </lineage>
</organism>
<accession>A0ACA9RTD5</accession>
<proteinExistence type="predicted"/>
<feature type="non-terminal residue" evidence="1">
    <location>
        <position position="1"/>
    </location>
</feature>
<evidence type="ECO:0000313" key="1">
    <source>
        <dbReference type="EMBL" id="CAG8810233.1"/>
    </source>
</evidence>
<keyword evidence="2" id="KW-1185">Reference proteome</keyword>
<name>A0ACA9RTD5_9GLOM</name>
<gene>
    <name evidence="1" type="ORF">RPERSI_LOCUS23043</name>
</gene>
<comment type="caution">
    <text evidence="1">The sequence shown here is derived from an EMBL/GenBank/DDBJ whole genome shotgun (WGS) entry which is preliminary data.</text>
</comment>
<reference evidence="1" key="1">
    <citation type="submission" date="2021-06" db="EMBL/GenBank/DDBJ databases">
        <authorList>
            <person name="Kallberg Y."/>
            <person name="Tangrot J."/>
            <person name="Rosling A."/>
        </authorList>
    </citation>
    <scope>NUCLEOTIDE SEQUENCE</scope>
    <source>
        <strain evidence="1">MA461A</strain>
    </source>
</reference>
<evidence type="ECO:0000313" key="2">
    <source>
        <dbReference type="Proteomes" id="UP000789920"/>
    </source>
</evidence>
<sequence>IIQNYIVFNSEKIKKIARYHQYDCVQETLKTIENSSQKGGVNNHTTGSGKSDTMAFLANQLRHKYSGCTIIVITDRDELDRQIYERFREYAGTFFTLDDLIVIDNIKELKEQLGKERKGKIIFTLIQKFQELTEFHNPKGLFVLIDEAHRSQNLVADAEQKKVSWAWEMRRVFPQAFFLGFTATPIAGKTYEEIGPRIHTYSVNQALQNEIVVKIKYEKTYEYLPKVY</sequence>
<dbReference type="EMBL" id="CAJVQC010071043">
    <property type="protein sequence ID" value="CAG8810233.1"/>
    <property type="molecule type" value="Genomic_DNA"/>
</dbReference>